<dbReference type="AlphaFoldDB" id="A0A6C0AEK9"/>
<proteinExistence type="predicted"/>
<accession>A0A6C0AEK9</accession>
<reference evidence="1" key="1">
    <citation type="journal article" date="2020" name="Nature">
        <title>Giant virus diversity and host interactions through global metagenomics.</title>
        <authorList>
            <person name="Schulz F."/>
            <person name="Roux S."/>
            <person name="Paez-Espino D."/>
            <person name="Jungbluth S."/>
            <person name="Walsh D.A."/>
            <person name="Denef V.J."/>
            <person name="McMahon K.D."/>
            <person name="Konstantinidis K.T."/>
            <person name="Eloe-Fadrosh E.A."/>
            <person name="Kyrpides N.C."/>
            <person name="Woyke T."/>
        </authorList>
    </citation>
    <scope>NUCLEOTIDE SEQUENCE</scope>
    <source>
        <strain evidence="1">GVMAG-S-1021933-23</strain>
    </source>
</reference>
<dbReference type="EMBL" id="MN740593">
    <property type="protein sequence ID" value="QHS77941.1"/>
    <property type="molecule type" value="Genomic_DNA"/>
</dbReference>
<name>A0A6C0AEK9_9ZZZZ</name>
<sequence length="78" mass="9629">MYFKNVSIWTACSVEWFDYVNQKIFSKYLKNEKFHHVWTFDNCKIVYDSVPDNIFLYEFIKKCSFLSGTEKYVYLYDF</sequence>
<protein>
    <submittedName>
        <fullName evidence="1">Uncharacterized protein</fullName>
    </submittedName>
</protein>
<organism evidence="1">
    <name type="scientific">viral metagenome</name>
    <dbReference type="NCBI Taxonomy" id="1070528"/>
    <lineage>
        <taxon>unclassified sequences</taxon>
        <taxon>metagenomes</taxon>
        <taxon>organismal metagenomes</taxon>
    </lineage>
</organism>
<evidence type="ECO:0000313" key="1">
    <source>
        <dbReference type="EMBL" id="QHS77941.1"/>
    </source>
</evidence>